<organism evidence="2 3">
    <name type="scientific">Saguinus oedipus</name>
    <name type="common">Cotton-top tamarin</name>
    <name type="synonym">Oedipomidas oedipus</name>
    <dbReference type="NCBI Taxonomy" id="9490"/>
    <lineage>
        <taxon>Eukaryota</taxon>
        <taxon>Metazoa</taxon>
        <taxon>Chordata</taxon>
        <taxon>Craniata</taxon>
        <taxon>Vertebrata</taxon>
        <taxon>Euteleostomi</taxon>
        <taxon>Mammalia</taxon>
        <taxon>Eutheria</taxon>
        <taxon>Euarchontoglires</taxon>
        <taxon>Primates</taxon>
        <taxon>Haplorrhini</taxon>
        <taxon>Platyrrhini</taxon>
        <taxon>Cebidae</taxon>
        <taxon>Callitrichinae</taxon>
        <taxon>Saguinus</taxon>
    </lineage>
</organism>
<protein>
    <submittedName>
        <fullName evidence="2">Uncharacterized protein</fullName>
    </submittedName>
</protein>
<name>A0ABQ9V6V1_SAGOE</name>
<evidence type="ECO:0000256" key="1">
    <source>
        <dbReference type="SAM" id="MobiDB-lite"/>
    </source>
</evidence>
<accession>A0ABQ9V6V1</accession>
<feature type="non-terminal residue" evidence="2">
    <location>
        <position position="87"/>
    </location>
</feature>
<evidence type="ECO:0000313" key="3">
    <source>
        <dbReference type="Proteomes" id="UP001266305"/>
    </source>
</evidence>
<proteinExistence type="predicted"/>
<reference evidence="2 3" key="1">
    <citation type="submission" date="2023-05" db="EMBL/GenBank/DDBJ databases">
        <title>B98-5 Cell Line De Novo Hybrid Assembly: An Optical Mapping Approach.</title>
        <authorList>
            <person name="Kananen K."/>
            <person name="Auerbach J.A."/>
            <person name="Kautto E."/>
            <person name="Blachly J.S."/>
        </authorList>
    </citation>
    <scope>NUCLEOTIDE SEQUENCE [LARGE SCALE GENOMIC DNA]</scope>
    <source>
        <strain evidence="2">B95-8</strain>
        <tissue evidence="2">Cell line</tissue>
    </source>
</reference>
<gene>
    <name evidence="2" type="ORF">P7K49_018631</name>
</gene>
<dbReference type="Proteomes" id="UP001266305">
    <property type="component" value="Unassembled WGS sequence"/>
</dbReference>
<comment type="caution">
    <text evidence="2">The sequence shown here is derived from an EMBL/GenBank/DDBJ whole genome shotgun (WGS) entry which is preliminary data.</text>
</comment>
<feature type="region of interest" description="Disordered" evidence="1">
    <location>
        <begin position="58"/>
        <end position="87"/>
    </location>
</feature>
<dbReference type="EMBL" id="JASSZA010000008">
    <property type="protein sequence ID" value="KAK2104775.1"/>
    <property type="molecule type" value="Genomic_DNA"/>
</dbReference>
<keyword evidence="3" id="KW-1185">Reference proteome</keyword>
<sequence>MLSPQPSQRPASRPQGLALTYRQQREGAAKLSADTSTAYLPELGPAPVRVTPESLGTKVHNKVHDPHTPQRPPALLATGAQRLPNEG</sequence>
<evidence type="ECO:0000313" key="2">
    <source>
        <dbReference type="EMBL" id="KAK2104775.1"/>
    </source>
</evidence>